<gene>
    <name evidence="2" type="ORF">OHV25_38440</name>
</gene>
<protein>
    <recommendedName>
        <fullName evidence="3">Secreted protein</fullName>
    </recommendedName>
</protein>
<sequence>MSIARKGTRLVGAVLGTAALATLASTATATASPSHAPEGTVARAAAAGGTTGLQYWVNCEEGSDWTGTNPTISTILTGKRIVQGSARQGNTLVLDFKYTYVHVIPSPFGGAPSRAAVEDDLSCGKSLSSGNILFHTRNGNVVNP</sequence>
<evidence type="ECO:0008006" key="3">
    <source>
        <dbReference type="Google" id="ProtNLM"/>
    </source>
</evidence>
<keyword evidence="1" id="KW-0732">Signal</keyword>
<reference evidence="2" key="1">
    <citation type="submission" date="2022-10" db="EMBL/GenBank/DDBJ databases">
        <title>The complete genomes of actinobacterial strains from the NBC collection.</title>
        <authorList>
            <person name="Joergensen T.S."/>
            <person name="Alvarez Arevalo M."/>
            <person name="Sterndorff E.B."/>
            <person name="Faurdal D."/>
            <person name="Vuksanovic O."/>
            <person name="Mourched A.-S."/>
            <person name="Charusanti P."/>
            <person name="Shaw S."/>
            <person name="Blin K."/>
            <person name="Weber T."/>
        </authorList>
    </citation>
    <scope>NUCLEOTIDE SEQUENCE</scope>
    <source>
        <strain evidence="2">NBC_00060</strain>
    </source>
</reference>
<organism evidence="2">
    <name type="scientific">Streptomyces sp. NBC_00060</name>
    <dbReference type="NCBI Taxonomy" id="2975636"/>
    <lineage>
        <taxon>Bacteria</taxon>
        <taxon>Bacillati</taxon>
        <taxon>Actinomycetota</taxon>
        <taxon>Actinomycetes</taxon>
        <taxon>Kitasatosporales</taxon>
        <taxon>Streptomycetaceae</taxon>
        <taxon>Streptomyces</taxon>
    </lineage>
</organism>
<feature type="chain" id="PRO_5043681883" description="Secreted protein" evidence="1">
    <location>
        <begin position="30"/>
        <end position="144"/>
    </location>
</feature>
<evidence type="ECO:0000313" key="2">
    <source>
        <dbReference type="EMBL" id="WTU45033.1"/>
    </source>
</evidence>
<name>A0AAU2HA48_9ACTN</name>
<accession>A0AAU2HA48</accession>
<proteinExistence type="predicted"/>
<dbReference type="EMBL" id="CP108253">
    <property type="protein sequence ID" value="WTU45033.1"/>
    <property type="molecule type" value="Genomic_DNA"/>
</dbReference>
<dbReference type="AlphaFoldDB" id="A0AAU2HA48"/>
<evidence type="ECO:0000256" key="1">
    <source>
        <dbReference type="SAM" id="SignalP"/>
    </source>
</evidence>
<feature type="signal peptide" evidence="1">
    <location>
        <begin position="1"/>
        <end position="29"/>
    </location>
</feature>